<dbReference type="InterPro" id="IPR050782">
    <property type="entry name" value="PP1_regulatory_subunit_3"/>
</dbReference>
<evidence type="ECO:0000256" key="1">
    <source>
        <dbReference type="SAM" id="MobiDB-lite"/>
    </source>
</evidence>
<reference evidence="3" key="3">
    <citation type="submission" date="2025-09" db="UniProtKB">
        <authorList>
            <consortium name="Ensembl"/>
        </authorList>
    </citation>
    <scope>IDENTIFICATION</scope>
</reference>
<feature type="compositionally biased region" description="Basic and acidic residues" evidence="1">
    <location>
        <begin position="85"/>
        <end position="95"/>
    </location>
</feature>
<sequence length="301" mass="34482">PAHSAVVMLPPKNCIPRNYSCMAGLFGSLAAASQRKEDGEEEKDGSREALENRVVEERPRGRESVFKPQSPTLRRRAKSLPAPSDRAKPDIERNRSPSSQKKVRFADSLGLELTSVKHFCNADMPEVPQHILDKFKKGRPPNHFNNFEKFPRVPAQSVFMETQFINPGHSPGFMERVRQERVSLECVETDEFSLTGMVRVLNVSFEKRVYLRYTLNNWVTFSDIPASYVHNSSDGLTDKFSFKLITPSFLESGGTLQFAIKYCVGGDEYWDNNHGNNYKVRSHRFKISPPREWENGWIHFI</sequence>
<feature type="region of interest" description="Disordered" evidence="1">
    <location>
        <begin position="32"/>
        <end position="103"/>
    </location>
</feature>
<dbReference type="GO" id="GO:0000164">
    <property type="term" value="C:protein phosphatase type 1 complex"/>
    <property type="evidence" value="ECO:0000318"/>
    <property type="project" value="GO_Central"/>
</dbReference>
<dbReference type="GO" id="GO:2001069">
    <property type="term" value="F:glycogen binding"/>
    <property type="evidence" value="ECO:0000318"/>
    <property type="project" value="GO_Central"/>
</dbReference>
<dbReference type="GO" id="GO:0005979">
    <property type="term" value="P:regulation of glycogen biosynthetic process"/>
    <property type="evidence" value="ECO:0000318"/>
    <property type="project" value="GO_Central"/>
</dbReference>
<evidence type="ECO:0000313" key="4">
    <source>
        <dbReference type="Proteomes" id="UP000018468"/>
    </source>
</evidence>
<feature type="domain" description="CBM21" evidence="2">
    <location>
        <begin position="174"/>
        <end position="281"/>
    </location>
</feature>
<protein>
    <recommendedName>
        <fullName evidence="2">CBM21 domain-containing protein</fullName>
    </recommendedName>
</protein>
<dbReference type="AlphaFoldDB" id="W5NM29"/>
<reference evidence="4" key="1">
    <citation type="submission" date="2011-12" db="EMBL/GenBank/DDBJ databases">
        <title>The Draft Genome of Lepisosteus oculatus.</title>
        <authorList>
            <consortium name="The Broad Institute Genome Assembly &amp; Analysis Group"/>
            <consortium name="Computational R&amp;D Group"/>
            <consortium name="and Sequencing Platform"/>
            <person name="Di Palma F."/>
            <person name="Alfoldi J."/>
            <person name="Johnson J."/>
            <person name="Berlin A."/>
            <person name="Gnerre S."/>
            <person name="Jaffe D."/>
            <person name="MacCallum I."/>
            <person name="Young S."/>
            <person name="Walker B.J."/>
            <person name="Lander E.S."/>
            <person name="Lindblad-Toh K."/>
        </authorList>
    </citation>
    <scope>NUCLEOTIDE SEQUENCE [LARGE SCALE GENOMIC DNA]</scope>
</reference>
<dbReference type="PANTHER" id="PTHR12307">
    <property type="entry name" value="PROTEIN PHOSPHATASE 1 REGULATORY SUBUNIT"/>
    <property type="match status" value="1"/>
</dbReference>
<proteinExistence type="predicted"/>
<keyword evidence="4" id="KW-1185">Reference proteome</keyword>
<dbReference type="InParanoid" id="W5NM29"/>
<dbReference type="Pfam" id="PF03370">
    <property type="entry name" value="CBM_21"/>
    <property type="match status" value="1"/>
</dbReference>
<dbReference type="InterPro" id="IPR005036">
    <property type="entry name" value="CBM21_dom"/>
</dbReference>
<accession>W5NM29</accession>
<dbReference type="Gene3D" id="2.60.40.2440">
    <property type="entry name" value="Carbohydrate binding type-21 domain"/>
    <property type="match status" value="1"/>
</dbReference>
<dbReference type="Bgee" id="ENSLOCG00000017583">
    <property type="expression patterns" value="Expressed in brain and 7 other cell types or tissues"/>
</dbReference>
<dbReference type="GO" id="GO:0008157">
    <property type="term" value="F:protein phosphatase 1 binding"/>
    <property type="evidence" value="ECO:0000318"/>
    <property type="project" value="GO_Central"/>
</dbReference>
<evidence type="ECO:0000259" key="2">
    <source>
        <dbReference type="PROSITE" id="PS51159"/>
    </source>
</evidence>
<dbReference type="eggNOG" id="KOG3986">
    <property type="taxonomic scope" value="Eukaryota"/>
</dbReference>
<dbReference type="PROSITE" id="PS51159">
    <property type="entry name" value="CBM21"/>
    <property type="match status" value="1"/>
</dbReference>
<dbReference type="GeneTree" id="ENSGT00940000161906"/>
<dbReference type="HOGENOM" id="CLU_040215_0_0_1"/>
<dbReference type="EMBL" id="AHAT01010685">
    <property type="status" value="NOT_ANNOTATED_CDS"/>
    <property type="molecule type" value="Genomic_DNA"/>
</dbReference>
<dbReference type="Proteomes" id="UP000018468">
    <property type="component" value="Linkage group LG23"/>
</dbReference>
<feature type="compositionally biased region" description="Basic and acidic residues" evidence="1">
    <location>
        <begin position="34"/>
        <end position="65"/>
    </location>
</feature>
<name>W5NM29_LEPOC</name>
<organism evidence="3 4">
    <name type="scientific">Lepisosteus oculatus</name>
    <name type="common">Spotted gar</name>
    <dbReference type="NCBI Taxonomy" id="7918"/>
    <lineage>
        <taxon>Eukaryota</taxon>
        <taxon>Metazoa</taxon>
        <taxon>Chordata</taxon>
        <taxon>Craniata</taxon>
        <taxon>Vertebrata</taxon>
        <taxon>Euteleostomi</taxon>
        <taxon>Actinopterygii</taxon>
        <taxon>Neopterygii</taxon>
        <taxon>Holostei</taxon>
        <taxon>Semionotiformes</taxon>
        <taxon>Lepisosteidae</taxon>
        <taxon>Lepisosteus</taxon>
    </lineage>
</organism>
<dbReference type="OMA" id="AQSVFME"/>
<dbReference type="PANTHER" id="PTHR12307:SF55">
    <property type="entry name" value="PROTEIN PHOSPHATASE 1 REGULATORY SUBUNIT 3E"/>
    <property type="match status" value="1"/>
</dbReference>
<dbReference type="InterPro" id="IPR038175">
    <property type="entry name" value="CBM21_dom_sf"/>
</dbReference>
<evidence type="ECO:0000313" key="3">
    <source>
        <dbReference type="Ensembl" id="ENSLOCP00000021688.1"/>
    </source>
</evidence>
<dbReference type="Ensembl" id="ENSLOCT00000021725.1">
    <property type="protein sequence ID" value="ENSLOCP00000021688.1"/>
    <property type="gene ID" value="ENSLOCG00000017583.1"/>
</dbReference>
<reference evidence="3" key="2">
    <citation type="submission" date="2025-08" db="UniProtKB">
        <authorList>
            <consortium name="Ensembl"/>
        </authorList>
    </citation>
    <scope>IDENTIFICATION</scope>
</reference>
<dbReference type="STRING" id="7918.ENSLOCP00000021688"/>